<comment type="caution">
    <text evidence="1">The sequence shown here is derived from an EMBL/GenBank/DDBJ whole genome shotgun (WGS) entry which is preliminary data.</text>
</comment>
<keyword evidence="2" id="KW-1185">Reference proteome</keyword>
<evidence type="ECO:0000313" key="1">
    <source>
        <dbReference type="EMBL" id="KAF0727171.1"/>
    </source>
</evidence>
<evidence type="ECO:0000313" key="2">
    <source>
        <dbReference type="Proteomes" id="UP000481153"/>
    </source>
</evidence>
<proteinExistence type="predicted"/>
<dbReference type="VEuPathDB" id="FungiDB:AeMF1_011252"/>
<dbReference type="Proteomes" id="UP000481153">
    <property type="component" value="Unassembled WGS sequence"/>
</dbReference>
<reference evidence="1 2" key="1">
    <citation type="submission" date="2019-07" db="EMBL/GenBank/DDBJ databases">
        <title>Genomics analysis of Aphanomyces spp. identifies a new class of oomycete effector associated with host adaptation.</title>
        <authorList>
            <person name="Gaulin E."/>
        </authorList>
    </citation>
    <scope>NUCLEOTIDE SEQUENCE [LARGE SCALE GENOMIC DNA]</scope>
    <source>
        <strain evidence="1 2">ATCC 201684</strain>
    </source>
</reference>
<organism evidence="1 2">
    <name type="scientific">Aphanomyces euteiches</name>
    <dbReference type="NCBI Taxonomy" id="100861"/>
    <lineage>
        <taxon>Eukaryota</taxon>
        <taxon>Sar</taxon>
        <taxon>Stramenopiles</taxon>
        <taxon>Oomycota</taxon>
        <taxon>Saprolegniomycetes</taxon>
        <taxon>Saprolegniales</taxon>
        <taxon>Verrucalvaceae</taxon>
        <taxon>Aphanomyces</taxon>
    </lineage>
</organism>
<dbReference type="EMBL" id="VJMJ01000200">
    <property type="protein sequence ID" value="KAF0727171.1"/>
    <property type="molecule type" value="Genomic_DNA"/>
</dbReference>
<accession>A0A6G0WIW6</accession>
<protein>
    <submittedName>
        <fullName evidence="1">Uncharacterized protein</fullName>
    </submittedName>
</protein>
<gene>
    <name evidence="1" type="ORF">Ae201684_014702</name>
</gene>
<name>A0A6G0WIW6_9STRA</name>
<sequence length="360" mass="40409">MVSLNTLIKDRPTPHSLDAPLSLDLSSRRRIDSSRRTPILHLAASLPVNFAEFQDNDDPIYYRGDFPIPPCLSKWQQPTLRHLNDAISVLSNGLTEAPHYESNASTIDWTVEYDTANIDDMSDLFTIIEHEQSLEKDACAVDEVMELFETCEENVDDAHAAVVVDELNEMFDMLEGSEDFVLEDQDNGHEAAFVDEIADLFDSLDDTVLTETDAAAVDAVVDYFDTLEQSAADEADAMVVDDFSTMFDMLESMSTSRVVSVPSVAIDSRIPQIKHVPQMNTFRMGVVGDLVCGPPRAVKELTREERVCRWKEKRRCRAKQQAMTKVVFASRQQVAAKRRRVNGRFAGLETQFVSVSAFQS</sequence>
<dbReference type="AlphaFoldDB" id="A0A6G0WIW6"/>